<accession>A0AA35WQC6</accession>
<reference evidence="1" key="1">
    <citation type="submission" date="2023-03" db="EMBL/GenBank/DDBJ databases">
        <authorList>
            <person name="Steffen K."/>
            <person name="Cardenas P."/>
        </authorList>
    </citation>
    <scope>NUCLEOTIDE SEQUENCE</scope>
</reference>
<name>A0AA35WQC6_GEOBA</name>
<evidence type="ECO:0000313" key="1">
    <source>
        <dbReference type="EMBL" id="CAI8025301.1"/>
    </source>
</evidence>
<comment type="caution">
    <text evidence="1">The sequence shown here is derived from an EMBL/GenBank/DDBJ whole genome shotgun (WGS) entry which is preliminary data.</text>
</comment>
<keyword evidence="2" id="KW-1185">Reference proteome</keyword>
<sequence>MAEAADEVLTPDDATKIVEELLPAKNKSHLLGLKLNLPQYEVEAIHSRYIDPLDRLLQVITEFLRQTVTPRPTWRVIVEALRSPLVNLPDLARRVEAAHFPDPASIPQNSGTAESAL</sequence>
<dbReference type="Gene3D" id="1.10.533.10">
    <property type="entry name" value="Death Domain, Fas"/>
    <property type="match status" value="1"/>
</dbReference>
<dbReference type="AlphaFoldDB" id="A0AA35WQC6"/>
<dbReference type="Proteomes" id="UP001174909">
    <property type="component" value="Unassembled WGS sequence"/>
</dbReference>
<proteinExistence type="predicted"/>
<protein>
    <submittedName>
        <fullName evidence="1">Uncharacterized protein</fullName>
    </submittedName>
</protein>
<feature type="non-terminal residue" evidence="1">
    <location>
        <position position="1"/>
    </location>
</feature>
<gene>
    <name evidence="1" type="ORF">GBAR_LOCUS14628</name>
</gene>
<evidence type="ECO:0000313" key="2">
    <source>
        <dbReference type="Proteomes" id="UP001174909"/>
    </source>
</evidence>
<dbReference type="EMBL" id="CASHTH010002138">
    <property type="protein sequence ID" value="CAI8025301.1"/>
    <property type="molecule type" value="Genomic_DNA"/>
</dbReference>
<organism evidence="1 2">
    <name type="scientific">Geodia barretti</name>
    <name type="common">Barrett's horny sponge</name>
    <dbReference type="NCBI Taxonomy" id="519541"/>
    <lineage>
        <taxon>Eukaryota</taxon>
        <taxon>Metazoa</taxon>
        <taxon>Porifera</taxon>
        <taxon>Demospongiae</taxon>
        <taxon>Heteroscleromorpha</taxon>
        <taxon>Tetractinellida</taxon>
        <taxon>Astrophorina</taxon>
        <taxon>Geodiidae</taxon>
        <taxon>Geodia</taxon>
    </lineage>
</organism>
<dbReference type="InterPro" id="IPR011029">
    <property type="entry name" value="DEATH-like_dom_sf"/>
</dbReference>